<name>B9TMJ6_RICCO</name>
<dbReference type="SUPFAM" id="SSF56801">
    <property type="entry name" value="Acetyl-CoA synthetase-like"/>
    <property type="match status" value="1"/>
</dbReference>
<feature type="region of interest" description="Disordered" evidence="3">
    <location>
        <begin position="108"/>
        <end position="146"/>
    </location>
</feature>
<reference evidence="6" key="1">
    <citation type="journal article" date="2010" name="Nat. Biotechnol.">
        <title>Draft genome sequence of the oilseed species Ricinus communis.</title>
        <authorList>
            <person name="Chan A.P."/>
            <person name="Crabtree J."/>
            <person name="Zhao Q."/>
            <person name="Lorenzi H."/>
            <person name="Orvis J."/>
            <person name="Puiu D."/>
            <person name="Melake-Berhan A."/>
            <person name="Jones K.M."/>
            <person name="Redman J."/>
            <person name="Chen G."/>
            <person name="Cahoon E.B."/>
            <person name="Gedil M."/>
            <person name="Stanke M."/>
            <person name="Haas B.J."/>
            <person name="Wortman J.R."/>
            <person name="Fraser-Liggett C.M."/>
            <person name="Ravel J."/>
            <person name="Rabinowicz P.D."/>
        </authorList>
    </citation>
    <scope>NUCLEOTIDE SEQUENCE [LARGE SCALE GENOMIC DNA]</scope>
    <source>
        <strain evidence="6">cv. Hale</strain>
    </source>
</reference>
<accession>B9TMJ6</accession>
<feature type="compositionally biased region" description="Polar residues" evidence="3">
    <location>
        <begin position="111"/>
        <end position="131"/>
    </location>
</feature>
<dbReference type="GO" id="GO:0047462">
    <property type="term" value="F:phenylalanine racemase (ATP-hydrolyzing) activity"/>
    <property type="evidence" value="ECO:0007669"/>
    <property type="project" value="UniProtKB-EC"/>
</dbReference>
<dbReference type="EMBL" id="EQ989324">
    <property type="protein sequence ID" value="EEF22919.1"/>
    <property type="molecule type" value="Genomic_DNA"/>
</dbReference>
<evidence type="ECO:0000259" key="4">
    <source>
        <dbReference type="PROSITE" id="PS50075"/>
    </source>
</evidence>
<proteinExistence type="predicted"/>
<dbReference type="InParanoid" id="B9TMJ6"/>
<dbReference type="STRING" id="3988.B9TMJ6"/>
<keyword evidence="1" id="KW-0596">Phosphopantetheine</keyword>
<feature type="compositionally biased region" description="Basic residues" evidence="3">
    <location>
        <begin position="137"/>
        <end position="146"/>
    </location>
</feature>
<keyword evidence="2" id="KW-0597">Phosphoprotein</keyword>
<dbReference type="InterPro" id="IPR009081">
    <property type="entry name" value="PP-bd_ACP"/>
</dbReference>
<feature type="domain" description="Carrier" evidence="4">
    <location>
        <begin position="38"/>
        <end position="115"/>
    </location>
</feature>
<organism evidence="5 6">
    <name type="scientific">Ricinus communis</name>
    <name type="common">Castor bean</name>
    <dbReference type="NCBI Taxonomy" id="3988"/>
    <lineage>
        <taxon>Eukaryota</taxon>
        <taxon>Viridiplantae</taxon>
        <taxon>Streptophyta</taxon>
        <taxon>Embryophyta</taxon>
        <taxon>Tracheophyta</taxon>
        <taxon>Spermatophyta</taxon>
        <taxon>Magnoliopsida</taxon>
        <taxon>eudicotyledons</taxon>
        <taxon>Gunneridae</taxon>
        <taxon>Pentapetalae</taxon>
        <taxon>rosids</taxon>
        <taxon>fabids</taxon>
        <taxon>Malpighiales</taxon>
        <taxon>Euphorbiaceae</taxon>
        <taxon>Acalyphoideae</taxon>
        <taxon>Acalypheae</taxon>
        <taxon>Ricinus</taxon>
    </lineage>
</organism>
<dbReference type="PROSITE" id="PS50075">
    <property type="entry name" value="CARRIER"/>
    <property type="match status" value="1"/>
</dbReference>
<dbReference type="PANTHER" id="PTHR45527">
    <property type="entry name" value="NONRIBOSOMAL PEPTIDE SYNTHETASE"/>
    <property type="match status" value="1"/>
</dbReference>
<evidence type="ECO:0000313" key="5">
    <source>
        <dbReference type="EMBL" id="EEF22919.1"/>
    </source>
</evidence>
<dbReference type="SMR" id="B9TMJ6"/>
<dbReference type="Gene3D" id="3.30.300.30">
    <property type="match status" value="1"/>
</dbReference>
<dbReference type="InterPro" id="IPR045851">
    <property type="entry name" value="AMP-bd_C_sf"/>
</dbReference>
<keyword evidence="5" id="KW-0413">Isomerase</keyword>
<evidence type="ECO:0000256" key="1">
    <source>
        <dbReference type="ARBA" id="ARBA00022450"/>
    </source>
</evidence>
<dbReference type="InterPro" id="IPR029058">
    <property type="entry name" value="AB_hydrolase_fold"/>
</dbReference>
<keyword evidence="6" id="KW-1185">Reference proteome</keyword>
<evidence type="ECO:0000256" key="3">
    <source>
        <dbReference type="SAM" id="MobiDB-lite"/>
    </source>
</evidence>
<dbReference type="EC" id="5.1.1.11" evidence="5"/>
<gene>
    <name evidence="5" type="ORF">RCOM_2146090</name>
</gene>
<dbReference type="InterPro" id="IPR036736">
    <property type="entry name" value="ACP-like_sf"/>
</dbReference>
<dbReference type="Proteomes" id="UP000008311">
    <property type="component" value="Unassembled WGS sequence"/>
</dbReference>
<dbReference type="PROSITE" id="PS00012">
    <property type="entry name" value="PHOSPHOPANTETHEINE"/>
    <property type="match status" value="1"/>
</dbReference>
<protein>
    <submittedName>
        <fullName evidence="5">Antibiotic synthetase, putative</fullName>
        <ecNumber evidence="5">5.1.1.11</ecNumber>
    </submittedName>
</protein>
<evidence type="ECO:0000313" key="6">
    <source>
        <dbReference type="Proteomes" id="UP000008311"/>
    </source>
</evidence>
<dbReference type="AlphaFoldDB" id="B9TMJ6"/>
<dbReference type="Gene3D" id="3.40.50.1820">
    <property type="entry name" value="alpha/beta hydrolase"/>
    <property type="match status" value="1"/>
</dbReference>
<dbReference type="InterPro" id="IPR006162">
    <property type="entry name" value="Ppantetheine_attach_site"/>
</dbReference>
<dbReference type="SUPFAM" id="SSF47336">
    <property type="entry name" value="ACP-like"/>
    <property type="match status" value="1"/>
</dbReference>
<dbReference type="Pfam" id="PF00550">
    <property type="entry name" value="PP-binding"/>
    <property type="match status" value="1"/>
</dbReference>
<dbReference type="PANTHER" id="PTHR45527:SF1">
    <property type="entry name" value="FATTY ACID SYNTHASE"/>
    <property type="match status" value="1"/>
</dbReference>
<evidence type="ECO:0000256" key="2">
    <source>
        <dbReference type="ARBA" id="ARBA00022553"/>
    </source>
</evidence>
<sequence>MLPQHIVILDALPMTPNLKIDRKALPEPALEESAESRAPVTPSEQLLATIWREVLKIDTVALDENFFDCGGHSLTAVDAIRRVYQQTGHRFEVREFIMETLEQLAAKLDQPANTKSSNPAVDNEQAASSSERGLGKFMRRFTGKRS</sequence>